<proteinExistence type="predicted"/>
<accession>A0AAW6WD95</accession>
<evidence type="ECO:0000313" key="1">
    <source>
        <dbReference type="EMBL" id="MDK4512568.1"/>
    </source>
</evidence>
<evidence type="ECO:0008006" key="3">
    <source>
        <dbReference type="Google" id="ProtNLM"/>
    </source>
</evidence>
<reference evidence="1" key="2">
    <citation type="submission" date="2022-04" db="EMBL/GenBank/DDBJ databases">
        <authorList>
            <person name="Livingstone P.G."/>
        </authorList>
    </citation>
    <scope>NUCLEOTIDE SEQUENCE</scope>
    <source>
        <strain evidence="1">BRON_8</strain>
    </source>
</reference>
<dbReference type="AlphaFoldDB" id="A0AAW6WD95"/>
<evidence type="ECO:0000313" key="2">
    <source>
        <dbReference type="Proteomes" id="UP001173223"/>
    </source>
</evidence>
<name>A0AAW6WD95_9FUSO</name>
<organism evidence="1 2">
    <name type="scientific">Fusobacterium necrophorum</name>
    <dbReference type="NCBI Taxonomy" id="859"/>
    <lineage>
        <taxon>Bacteria</taxon>
        <taxon>Fusobacteriati</taxon>
        <taxon>Fusobacteriota</taxon>
        <taxon>Fusobacteriia</taxon>
        <taxon>Fusobacteriales</taxon>
        <taxon>Fusobacteriaceae</taxon>
        <taxon>Fusobacterium</taxon>
    </lineage>
</organism>
<sequence length="63" mass="7320">MNILERNMMESAKDLRDYIKTLGLSAEQSEKIDNLILKHIDDCVHWGIQVKLAEMLEEMGEDD</sequence>
<gene>
    <name evidence="1" type="ORF">MWG07_09930</name>
</gene>
<comment type="caution">
    <text evidence="1">The sequence shown here is derived from an EMBL/GenBank/DDBJ whole genome shotgun (WGS) entry which is preliminary data.</text>
</comment>
<keyword evidence="2" id="KW-1185">Reference proteome</keyword>
<reference evidence="1" key="1">
    <citation type="journal article" date="2022" name="Gene">
        <title>A genome-led study on the pathogenesis of Fusobacterium necrophorum infections.</title>
        <authorList>
            <person name="Thapa G."/>
            <person name="Jayal A."/>
            <person name="Sikazwe E."/>
            <person name="Perry T."/>
            <person name="Mohammed Al Balushi A."/>
            <person name="Livingstone P."/>
        </authorList>
    </citation>
    <scope>NUCLEOTIDE SEQUENCE</scope>
    <source>
        <strain evidence="1">BRON_8</strain>
    </source>
</reference>
<dbReference type="Proteomes" id="UP001173223">
    <property type="component" value="Unassembled WGS sequence"/>
</dbReference>
<dbReference type="RefSeq" id="WP_285049193.1">
    <property type="nucleotide sequence ID" value="NZ_JAMGTK010000019.1"/>
</dbReference>
<protein>
    <recommendedName>
        <fullName evidence="3">Phage protein</fullName>
    </recommendedName>
</protein>
<dbReference type="EMBL" id="JAMGTK010000019">
    <property type="protein sequence ID" value="MDK4512568.1"/>
    <property type="molecule type" value="Genomic_DNA"/>
</dbReference>